<name>A0ABT1P027_9GAMM</name>
<dbReference type="RefSeq" id="WP_255873250.1">
    <property type="nucleotide sequence ID" value="NZ_JACASI010000011.1"/>
</dbReference>
<protein>
    <submittedName>
        <fullName evidence="2">Uncharacterized protein</fullName>
    </submittedName>
</protein>
<proteinExistence type="predicted"/>
<evidence type="ECO:0000313" key="3">
    <source>
        <dbReference type="Proteomes" id="UP001205566"/>
    </source>
</evidence>
<comment type="caution">
    <text evidence="2">The sequence shown here is derived from an EMBL/GenBank/DDBJ whole genome shotgun (WGS) entry which is preliminary data.</text>
</comment>
<gene>
    <name evidence="2" type="ORF">HXX02_03010</name>
</gene>
<dbReference type="EMBL" id="JACASI010000011">
    <property type="protein sequence ID" value="MCQ3828406.1"/>
    <property type="molecule type" value="Genomic_DNA"/>
</dbReference>
<keyword evidence="3" id="KW-1185">Reference proteome</keyword>
<feature type="transmembrane region" description="Helical" evidence="1">
    <location>
        <begin position="82"/>
        <end position="105"/>
    </location>
</feature>
<organism evidence="2 3">
    <name type="scientific">Microbulbifer elongatus</name>
    <dbReference type="NCBI Taxonomy" id="86173"/>
    <lineage>
        <taxon>Bacteria</taxon>
        <taxon>Pseudomonadati</taxon>
        <taxon>Pseudomonadota</taxon>
        <taxon>Gammaproteobacteria</taxon>
        <taxon>Cellvibrionales</taxon>
        <taxon>Microbulbiferaceae</taxon>
        <taxon>Microbulbifer</taxon>
    </lineage>
</organism>
<evidence type="ECO:0000256" key="1">
    <source>
        <dbReference type="SAM" id="Phobius"/>
    </source>
</evidence>
<accession>A0ABT1P027</accession>
<feature type="transmembrane region" description="Helical" evidence="1">
    <location>
        <begin position="6"/>
        <end position="27"/>
    </location>
</feature>
<sequence length="121" mass="13446">MAEEFKLAWAIYVAGVVVLLAAGWWFMRNWGWSWVRNLLLLVGASVLLIPARGGEVDGPLVPVLPLFVYQTLFEEEGATPEVSASLVFAAAGAFAVMLIVGIVMLMMRRRKDRPMTESDQY</sequence>
<keyword evidence="1" id="KW-0472">Membrane</keyword>
<reference evidence="2" key="1">
    <citation type="thesis" date="2020" institute="Technische Universitat Dresden" country="Dresden, Germany">
        <title>The Agarolytic System of Microbulbifer elongatus PORT2, Isolated from Batu Karas, Pangandaran West Java Indonesia.</title>
        <authorList>
            <person name="Anggraeni S.R."/>
        </authorList>
    </citation>
    <scope>NUCLEOTIDE SEQUENCE</scope>
    <source>
        <strain evidence="2">PORT2</strain>
    </source>
</reference>
<keyword evidence="1" id="KW-0812">Transmembrane</keyword>
<evidence type="ECO:0000313" key="2">
    <source>
        <dbReference type="EMBL" id="MCQ3828406.1"/>
    </source>
</evidence>
<dbReference type="Proteomes" id="UP001205566">
    <property type="component" value="Unassembled WGS sequence"/>
</dbReference>
<keyword evidence="1" id="KW-1133">Transmembrane helix</keyword>